<evidence type="ECO:0000313" key="2">
    <source>
        <dbReference type="Proteomes" id="UP000004848"/>
    </source>
</evidence>
<dbReference type="Proteomes" id="UP000004848">
    <property type="component" value="Unassembled WGS sequence"/>
</dbReference>
<sequence length="81" mass="8967">MAAHRPGKLPEAFRCDGSLENGEIGEVVLRRSVRHAGTRSTGPKRQGFQTIFTQNVQSSLDQSLFQVAVMIFRVAQLLTPK</sequence>
<comment type="caution">
    <text evidence="1">The sequence shown here is derived from an EMBL/GenBank/DDBJ whole genome shotgun (WGS) entry which is preliminary data.</text>
</comment>
<organism evidence="1 2">
    <name type="scientific">Roseibium aggregatum (strain ATCC 25650 / DSM 13394 / JCM 20685 / NBRC 16684 / NCIMB 2208 / IAM 12614 / B1)</name>
    <name type="common">Stappia aggregata</name>
    <dbReference type="NCBI Taxonomy" id="384765"/>
    <lineage>
        <taxon>Bacteria</taxon>
        <taxon>Pseudomonadati</taxon>
        <taxon>Pseudomonadota</taxon>
        <taxon>Alphaproteobacteria</taxon>
        <taxon>Hyphomicrobiales</taxon>
        <taxon>Stappiaceae</taxon>
        <taxon>Roseibium</taxon>
    </lineage>
</organism>
<evidence type="ECO:0000313" key="1">
    <source>
        <dbReference type="EMBL" id="EAV40447.1"/>
    </source>
</evidence>
<dbReference type="EMBL" id="AAUW01000030">
    <property type="protein sequence ID" value="EAV40447.1"/>
    <property type="molecule type" value="Genomic_DNA"/>
</dbReference>
<dbReference type="AlphaFoldDB" id="A0P394"/>
<protein>
    <submittedName>
        <fullName evidence="1">Uncharacterized protein</fullName>
    </submittedName>
</protein>
<reference evidence="1 2" key="1">
    <citation type="submission" date="2006-05" db="EMBL/GenBank/DDBJ databases">
        <authorList>
            <person name="King G."/>
            <person name="Ferriera S."/>
            <person name="Johnson J."/>
            <person name="Kravitz S."/>
            <person name="Beeson K."/>
            <person name="Sutton G."/>
            <person name="Rogers Y.-H."/>
            <person name="Friedman R."/>
            <person name="Frazier M."/>
            <person name="Venter J.C."/>
        </authorList>
    </citation>
    <scope>NUCLEOTIDE SEQUENCE [LARGE SCALE GENOMIC DNA]</scope>
    <source>
        <strain evidence="2">ATCC 25650 / DSM 13394 / JCM 20685 / NBRC 16684 / NCIMB 2208 / IAM 12614 / B1</strain>
    </source>
</reference>
<gene>
    <name evidence="1" type="ORF">SIAM614_05246</name>
</gene>
<name>A0P394_ROSAI</name>
<accession>A0P394</accession>
<proteinExistence type="predicted"/>